<dbReference type="Pfam" id="PF25837">
    <property type="entry name" value="Apionate_lact_N"/>
    <property type="match status" value="2"/>
</dbReference>
<gene>
    <name evidence="4" type="ORF">AACH11_13205</name>
</gene>
<name>A0ABU9BE85_9BURK</name>
<evidence type="ECO:0000259" key="3">
    <source>
        <dbReference type="Pfam" id="PF25838"/>
    </source>
</evidence>
<reference evidence="4 5" key="1">
    <citation type="submission" date="2024-04" db="EMBL/GenBank/DDBJ databases">
        <title>Novel species of the genus Ideonella isolated from streams.</title>
        <authorList>
            <person name="Lu H."/>
        </authorList>
    </citation>
    <scope>NUCLEOTIDE SEQUENCE [LARGE SCALE GENOMIC DNA]</scope>
    <source>
        <strain evidence="4 5">BYS139W</strain>
    </source>
</reference>
<accession>A0ABU9BE85</accession>
<feature type="domain" description="D-apionate lactonase TIM barrel" evidence="3">
    <location>
        <begin position="403"/>
        <end position="648"/>
    </location>
</feature>
<feature type="domain" description="D-apionate lactonase N-terminal" evidence="2">
    <location>
        <begin position="10"/>
        <end position="79"/>
    </location>
</feature>
<dbReference type="InterPro" id="IPR058788">
    <property type="entry name" value="ApnL_N"/>
</dbReference>
<dbReference type="Pfam" id="PF25838">
    <property type="entry name" value="Apionate_lact_M"/>
    <property type="match status" value="1"/>
</dbReference>
<evidence type="ECO:0000313" key="5">
    <source>
        <dbReference type="Proteomes" id="UP001368500"/>
    </source>
</evidence>
<organism evidence="4 5">
    <name type="scientific">Pseudaquabacterium rugosum</name>
    <dbReference type="NCBI Taxonomy" id="2984194"/>
    <lineage>
        <taxon>Bacteria</taxon>
        <taxon>Pseudomonadati</taxon>
        <taxon>Pseudomonadota</taxon>
        <taxon>Betaproteobacteria</taxon>
        <taxon>Burkholderiales</taxon>
        <taxon>Sphaerotilaceae</taxon>
        <taxon>Pseudaquabacterium</taxon>
    </lineage>
</organism>
<feature type="domain" description="D-apionate lactonase N-terminal" evidence="2">
    <location>
        <begin position="139"/>
        <end position="283"/>
    </location>
</feature>
<feature type="region of interest" description="Disordered" evidence="1">
    <location>
        <begin position="371"/>
        <end position="399"/>
    </location>
</feature>
<dbReference type="EMBL" id="JBBUTF010000011">
    <property type="protein sequence ID" value="MEK8026923.1"/>
    <property type="molecule type" value="Genomic_DNA"/>
</dbReference>
<comment type="caution">
    <text evidence="4">The sequence shown here is derived from an EMBL/GenBank/DDBJ whole genome shotgun (WGS) entry which is preliminary data.</text>
</comment>
<protein>
    <submittedName>
        <fullName evidence="4">Uncharacterized protein</fullName>
    </submittedName>
</protein>
<keyword evidence="5" id="KW-1185">Reference proteome</keyword>
<dbReference type="InterPro" id="IPR058787">
    <property type="entry name" value="ApnL_M"/>
</dbReference>
<sequence>MTIDPAQRRAWYGTDESVAAAHTLQLGPWALACEGGALQAVHWQGVELLRGLAWLLRDEDWGTPTPRCGALQVQARDAQRLVWQQTLDWGPEAGPGRVCGPDGAPAPVGSSVPTHAPVDALVDAMADPAQGAPGLHAVVHGEVLIDAAGGGRLTLRVASCARGVLRSARSGLVLLHPATLAGTPLAVEHADGCIEATCFPLTISPGQPAFDIRALDWSPGPGWQAQVRLTADLPGRPDAAFEMEDQRNWSDASYKTYVGSLLDPWPYALPAGHSLVQQAVLRVWPTGLPVGDVAGAAAAKAEPAAPAPAPAPAAPVAESCPSGAIVPPASPPCLPALGIGFPHLARGPDADEVAAVIALRPRWLQVEADLGRHADGDGDADTDTDTDADPDADPAAGRPWPLAAQLQSAATLARACGARVQIDAIADDAQSPDDAAARLARACAQAGLAPQAVRLLPRSLLLSWQPRDTWPAVPSPPRWSAALRAAFPAAAIGGGVYTNFTELNRLDPPAAGLDFIGHGSCPIVHAADDRSVLLTLQTWSAMAATVRARWPGLPWQVGPLTLAAARNPYGRAPAPNPQHRRLPLAIRDPRHDADFGAAWLAATVVTLAPLGVDRLTLLASHGPSGPFGRGPHDGMPVPAWRLLQRLMPWSAQPVRVESSQLDGLCAMALLAPSGPVAEGASASARLRVRLDDPLAPQAEAEASGLAPWGVELTELRSVR</sequence>
<evidence type="ECO:0000259" key="2">
    <source>
        <dbReference type="Pfam" id="PF25837"/>
    </source>
</evidence>
<proteinExistence type="predicted"/>
<feature type="compositionally biased region" description="Acidic residues" evidence="1">
    <location>
        <begin position="377"/>
        <end position="392"/>
    </location>
</feature>
<evidence type="ECO:0000256" key="1">
    <source>
        <dbReference type="SAM" id="MobiDB-lite"/>
    </source>
</evidence>
<evidence type="ECO:0000313" key="4">
    <source>
        <dbReference type="EMBL" id="MEK8026923.1"/>
    </source>
</evidence>
<dbReference type="RefSeq" id="WP_341374706.1">
    <property type="nucleotide sequence ID" value="NZ_JBBUTF010000011.1"/>
</dbReference>
<dbReference type="Proteomes" id="UP001368500">
    <property type="component" value="Unassembled WGS sequence"/>
</dbReference>